<dbReference type="GO" id="GO:0001671">
    <property type="term" value="F:ATPase activator activity"/>
    <property type="evidence" value="ECO:0007669"/>
    <property type="project" value="TreeGrafter"/>
</dbReference>
<dbReference type="InterPro" id="IPR036671">
    <property type="entry name" value="DPH_MB_sf"/>
</dbReference>
<dbReference type="PRINTS" id="PR00625">
    <property type="entry name" value="JDOMAIN"/>
</dbReference>
<proteinExistence type="inferred from homology"/>
<keyword evidence="4" id="KW-0408">Iron</keyword>
<dbReference type="CDD" id="cd06257">
    <property type="entry name" value="DnaJ"/>
    <property type="match status" value="1"/>
</dbReference>
<evidence type="ECO:0000256" key="3">
    <source>
        <dbReference type="ARBA" id="ARBA00022833"/>
    </source>
</evidence>
<dbReference type="InterPro" id="IPR007872">
    <property type="entry name" value="DPH_MB_dom"/>
</dbReference>
<gene>
    <name evidence="8" type="ORF">HPP92_016121</name>
</gene>
<dbReference type="GO" id="GO:0005783">
    <property type="term" value="C:endoplasmic reticulum"/>
    <property type="evidence" value="ECO:0007669"/>
    <property type="project" value="UniProtKB-ARBA"/>
</dbReference>
<dbReference type="Gene3D" id="1.10.287.110">
    <property type="entry name" value="DnaJ domain"/>
    <property type="match status" value="1"/>
</dbReference>
<dbReference type="Proteomes" id="UP000639772">
    <property type="component" value="Unassembled WGS sequence"/>
</dbReference>
<dbReference type="InterPro" id="IPR036869">
    <property type="entry name" value="J_dom_sf"/>
</dbReference>
<dbReference type="SUPFAM" id="SSF46565">
    <property type="entry name" value="Chaperone J-domain"/>
    <property type="match status" value="1"/>
</dbReference>
<accession>A0A835QE73</accession>
<dbReference type="InterPro" id="IPR001623">
    <property type="entry name" value="DnaJ_domain"/>
</dbReference>
<dbReference type="SUPFAM" id="SSF144217">
    <property type="entry name" value="CSL zinc finger"/>
    <property type="match status" value="1"/>
</dbReference>
<evidence type="ECO:0000313" key="9">
    <source>
        <dbReference type="Proteomes" id="UP000639772"/>
    </source>
</evidence>
<comment type="similarity">
    <text evidence="1">Belongs to the DPH4 family.</text>
</comment>
<evidence type="ECO:0000256" key="2">
    <source>
        <dbReference type="ARBA" id="ARBA00022723"/>
    </source>
</evidence>
<evidence type="ECO:0000256" key="1">
    <source>
        <dbReference type="ARBA" id="ARBA00006169"/>
    </source>
</evidence>
<dbReference type="SMART" id="SM00271">
    <property type="entry name" value="DnaJ"/>
    <property type="match status" value="1"/>
</dbReference>
<feature type="region of interest" description="Disordered" evidence="5">
    <location>
        <begin position="1"/>
        <end position="28"/>
    </location>
</feature>
<evidence type="ECO:0008006" key="10">
    <source>
        <dbReference type="Google" id="ProtNLM"/>
    </source>
</evidence>
<evidence type="ECO:0000259" key="7">
    <source>
        <dbReference type="PROSITE" id="PS51074"/>
    </source>
</evidence>
<evidence type="ECO:0000256" key="4">
    <source>
        <dbReference type="ARBA" id="ARBA00023004"/>
    </source>
</evidence>
<dbReference type="Gene3D" id="3.10.660.10">
    <property type="entry name" value="DPH Zinc finger"/>
    <property type="match status" value="1"/>
</dbReference>
<dbReference type="EMBL" id="JADCNM010000008">
    <property type="protein sequence ID" value="KAG0471575.1"/>
    <property type="molecule type" value="Genomic_DNA"/>
</dbReference>
<evidence type="ECO:0000256" key="5">
    <source>
        <dbReference type="SAM" id="MobiDB-lite"/>
    </source>
</evidence>
<feature type="domain" description="J" evidence="6">
    <location>
        <begin position="54"/>
        <end position="126"/>
    </location>
</feature>
<keyword evidence="3" id="KW-0862">Zinc</keyword>
<comment type="caution">
    <text evidence="8">The sequence shown here is derived from an EMBL/GenBank/DDBJ whole genome shotgun (WGS) entry which is preliminary data.</text>
</comment>
<keyword evidence="2" id="KW-0479">Metal-binding</keyword>
<dbReference type="Pfam" id="PF00226">
    <property type="entry name" value="DnaJ"/>
    <property type="match status" value="1"/>
</dbReference>
<evidence type="ECO:0000313" key="8">
    <source>
        <dbReference type="EMBL" id="KAG0471575.1"/>
    </source>
</evidence>
<evidence type="ECO:0000259" key="6">
    <source>
        <dbReference type="PROSITE" id="PS50076"/>
    </source>
</evidence>
<dbReference type="PROSITE" id="PS51074">
    <property type="entry name" value="DPH_MB"/>
    <property type="match status" value="1"/>
</dbReference>
<dbReference type="Pfam" id="PF05207">
    <property type="entry name" value="Zn_ribbon_CSL"/>
    <property type="match status" value="1"/>
</dbReference>
<dbReference type="AlphaFoldDB" id="A0A835QE73"/>
<name>A0A835QE73_VANPL</name>
<dbReference type="OrthoDB" id="66964at2759"/>
<sequence length="268" mass="30479">MPLEEVSEVPPPPPPPPLTVRRSAGVSGVIKRKSKELKGKGIQRHLEHNLEGRTHYEVLLVGEDASYDEIRANYKAAVLSSHPDKLCNRQMPDDTNEAEQERFLSVQKAWEVLSDPNTRENYDRQIQASRNEVEVVDDEISLAEMTVQADGDVKELFYMCRCGDHFSITSNELEEIGVSIGETEGPTTESSPASVVLHCDGLLVQTLAKVQQQLFEANHLLLQHGYFGKELKSLEIRRRKGSFRKDFKRGEEMREIVKRKKRGKERTQ</sequence>
<organism evidence="8 9">
    <name type="scientific">Vanilla planifolia</name>
    <name type="common">Vanilla</name>
    <dbReference type="NCBI Taxonomy" id="51239"/>
    <lineage>
        <taxon>Eukaryota</taxon>
        <taxon>Viridiplantae</taxon>
        <taxon>Streptophyta</taxon>
        <taxon>Embryophyta</taxon>
        <taxon>Tracheophyta</taxon>
        <taxon>Spermatophyta</taxon>
        <taxon>Magnoliopsida</taxon>
        <taxon>Liliopsida</taxon>
        <taxon>Asparagales</taxon>
        <taxon>Orchidaceae</taxon>
        <taxon>Vanilloideae</taxon>
        <taxon>Vanilleae</taxon>
        <taxon>Vanilla</taxon>
    </lineage>
</organism>
<feature type="domain" description="DPH-type MB" evidence="7">
    <location>
        <begin position="136"/>
        <end position="211"/>
    </location>
</feature>
<reference evidence="8 9" key="1">
    <citation type="journal article" date="2020" name="Nat. Food">
        <title>A phased Vanilla planifolia genome enables genetic improvement of flavour and production.</title>
        <authorList>
            <person name="Hasing T."/>
            <person name="Tang H."/>
            <person name="Brym M."/>
            <person name="Khazi F."/>
            <person name="Huang T."/>
            <person name="Chambers A.H."/>
        </authorList>
    </citation>
    <scope>NUCLEOTIDE SEQUENCE [LARGE SCALE GENOMIC DNA]</scope>
    <source>
        <tissue evidence="8">Leaf</tissue>
    </source>
</reference>
<dbReference type="PANTHER" id="PTHR45255">
    <property type="entry name" value="DNAJ HOMOLOG SUBFAMILY C MEMBER 24"/>
    <property type="match status" value="1"/>
</dbReference>
<dbReference type="PROSITE" id="PS50076">
    <property type="entry name" value="DNAJ_2"/>
    <property type="match status" value="1"/>
</dbReference>
<feature type="compositionally biased region" description="Pro residues" evidence="5">
    <location>
        <begin position="9"/>
        <end position="18"/>
    </location>
</feature>
<protein>
    <recommendedName>
        <fullName evidence="10">J domain-containing protein</fullName>
    </recommendedName>
</protein>
<dbReference type="GO" id="GO:0008198">
    <property type="term" value="F:ferrous iron binding"/>
    <property type="evidence" value="ECO:0007669"/>
    <property type="project" value="TreeGrafter"/>
</dbReference>
<dbReference type="PANTHER" id="PTHR45255:SF1">
    <property type="entry name" value="DNAJ HOMOLOG SUBFAMILY C MEMBER 24"/>
    <property type="match status" value="1"/>
</dbReference>